<gene>
    <name evidence="3" type="ORF">GTW20_10440</name>
</gene>
<feature type="region of interest" description="Disordered" evidence="1">
    <location>
        <begin position="25"/>
        <end position="58"/>
    </location>
</feature>
<proteinExistence type="predicted"/>
<evidence type="ECO:0000256" key="2">
    <source>
        <dbReference type="SAM" id="Phobius"/>
    </source>
</evidence>
<organism evidence="3 4">
    <name type="scientific">Nocardiopsis alba</name>
    <dbReference type="NCBI Taxonomy" id="53437"/>
    <lineage>
        <taxon>Bacteria</taxon>
        <taxon>Bacillati</taxon>
        <taxon>Actinomycetota</taxon>
        <taxon>Actinomycetes</taxon>
        <taxon>Streptosporangiales</taxon>
        <taxon>Nocardiopsidaceae</taxon>
        <taxon>Nocardiopsis</taxon>
    </lineage>
</organism>
<keyword evidence="2" id="KW-1133">Transmembrane helix</keyword>
<dbReference type="Proteomes" id="UP000467124">
    <property type="component" value="Unassembled WGS sequence"/>
</dbReference>
<reference evidence="3 4" key="1">
    <citation type="journal article" date="2019" name="Nat. Commun.">
        <title>The antimicrobial potential of Streptomyces from insect microbiomes.</title>
        <authorList>
            <person name="Chevrette M.G."/>
            <person name="Carlson C.M."/>
            <person name="Ortega H.E."/>
            <person name="Thomas C."/>
            <person name="Ananiev G.E."/>
            <person name="Barns K.J."/>
            <person name="Book A.J."/>
            <person name="Cagnazzo J."/>
            <person name="Carlos C."/>
            <person name="Flanigan W."/>
            <person name="Grubbs K.J."/>
            <person name="Horn H.A."/>
            <person name="Hoffmann F.M."/>
            <person name="Klassen J.L."/>
            <person name="Knack J.J."/>
            <person name="Lewin G.R."/>
            <person name="McDonald B.R."/>
            <person name="Muller L."/>
            <person name="Melo W.G.P."/>
            <person name="Pinto-Tomas A.A."/>
            <person name="Schmitz A."/>
            <person name="Wendt-Pienkowski E."/>
            <person name="Wildman S."/>
            <person name="Zhao M."/>
            <person name="Zhang F."/>
            <person name="Bugni T.S."/>
            <person name="Andes D.R."/>
            <person name="Pupo M.T."/>
            <person name="Currie C.R."/>
        </authorList>
    </citation>
    <scope>NUCLEOTIDE SEQUENCE [LARGE SCALE GENOMIC DNA]</scope>
    <source>
        <strain evidence="3 4">SID5840</strain>
    </source>
</reference>
<evidence type="ECO:0000313" key="4">
    <source>
        <dbReference type="Proteomes" id="UP000467124"/>
    </source>
</evidence>
<dbReference type="SUPFAM" id="SSF50998">
    <property type="entry name" value="Quinoprotein alcohol dehydrogenase-like"/>
    <property type="match status" value="1"/>
</dbReference>
<dbReference type="InterPro" id="IPR015943">
    <property type="entry name" value="WD40/YVTN_repeat-like_dom_sf"/>
</dbReference>
<comment type="caution">
    <text evidence="3">The sequence shown here is derived from an EMBL/GenBank/DDBJ whole genome shotgun (WGS) entry which is preliminary data.</text>
</comment>
<name>A0A7K2IRR4_9ACTN</name>
<dbReference type="Gene3D" id="2.130.10.10">
    <property type="entry name" value="YVTN repeat-like/Quinoprotein amine dehydrogenase"/>
    <property type="match status" value="1"/>
</dbReference>
<sequence length="539" mass="58597">MKREAVRVPFATLWDRTTAVPAGTASSALRPFRRIDRPRTDDEDIPRTMNETPRKHREDGHGPIAWINRWKVALAVAAALSLIVGIGVFTLLPRDHEHFTSDGEPEIGDVPREIDHIAWEWDTPDGTTIQEVAPGPAGPIALTDHGAIALDGTTGEELWGITTTDPDIHTLSGVTPGGERTVIFQIRRLDEGALNKVTILDSRTGKIDHRFDHQIEGDTSERSFTWKDPDPDPRALSDHTWPEATETGLLARDLSDGGVAWNYTPPDGCTIRSQAYAVNLAPYTIASTGDLFVFPEHCGLPEEQDPHETAVESTGRIVALDAATGEPAWPTITDIVFRRDSGSDNLGFRTPITLDTEQTSVLAHTTSGPALFDLETGEPRYERLGELPDEEYRRSAFSYLEPERLSVVTEGSSDEGSLTIGRIDLEQNRITDEAGVQGQRLFPDPEYSHRRLTDSGRTSLSLENGLLISACETACGAGVPLLALFSPWNGDGAEEPIEMPMLGGVNSSGPGLFMTVPGSIVAWRPHGEQGTTGTLIGLA</sequence>
<dbReference type="InterPro" id="IPR011047">
    <property type="entry name" value="Quinoprotein_ADH-like_sf"/>
</dbReference>
<dbReference type="AlphaFoldDB" id="A0A7K2IRR4"/>
<evidence type="ECO:0000313" key="3">
    <source>
        <dbReference type="EMBL" id="MYR32682.1"/>
    </source>
</evidence>
<protein>
    <recommendedName>
        <fullName evidence="5">PQQ enzyme repeat family protein</fullName>
    </recommendedName>
</protein>
<evidence type="ECO:0000256" key="1">
    <source>
        <dbReference type="SAM" id="MobiDB-lite"/>
    </source>
</evidence>
<feature type="transmembrane region" description="Helical" evidence="2">
    <location>
        <begin position="72"/>
        <end position="92"/>
    </location>
</feature>
<dbReference type="EMBL" id="WWHY01000001">
    <property type="protein sequence ID" value="MYR32682.1"/>
    <property type="molecule type" value="Genomic_DNA"/>
</dbReference>
<accession>A0A7K2IRR4</accession>
<evidence type="ECO:0008006" key="5">
    <source>
        <dbReference type="Google" id="ProtNLM"/>
    </source>
</evidence>
<keyword evidence="2" id="KW-0812">Transmembrane</keyword>
<keyword evidence="2" id="KW-0472">Membrane</keyword>